<dbReference type="PANTHER" id="PTHR45431">
    <property type="entry name" value="RHODANESE-LIKE DOMAIN-CONTAINING PROTEIN 15, CHLOROPLASTIC"/>
    <property type="match status" value="1"/>
</dbReference>
<dbReference type="PANTHER" id="PTHR45431:SF3">
    <property type="entry name" value="RHODANESE-LIKE DOMAIN-CONTAINING PROTEIN 15, CHLOROPLASTIC"/>
    <property type="match status" value="1"/>
</dbReference>
<reference evidence="3 4" key="1">
    <citation type="submission" date="2024-02" db="EMBL/GenBank/DDBJ databases">
        <title>A novel Wenzhouxiangellaceae bacterium, isolated from coastal sediments.</title>
        <authorList>
            <person name="Du Z.-J."/>
            <person name="Ye Y.-Q."/>
            <person name="Zhang X.-Y."/>
        </authorList>
    </citation>
    <scope>NUCLEOTIDE SEQUENCE [LARGE SCALE GENOMIC DNA]</scope>
    <source>
        <strain evidence="3 4">CH-27</strain>
    </source>
</reference>
<dbReference type="SMART" id="SM00450">
    <property type="entry name" value="RHOD"/>
    <property type="match status" value="1"/>
</dbReference>
<sequence length="132" mass="13914">MIPSNPTPAPVSSRLCLLLILTLLTVTACAINNPPPERGTWIDVRTAAEYDDGHVSFAHHIPHQDILAGVRELGLARDEPILVYCGSGRRAGLARDTLLAAGYTDVENLGGIDDALERAGEDTAQAGESAGD</sequence>
<dbReference type="AlphaFoldDB" id="A0AAW9RME4"/>
<feature type="signal peptide" evidence="1">
    <location>
        <begin position="1"/>
        <end position="30"/>
    </location>
</feature>
<evidence type="ECO:0000259" key="2">
    <source>
        <dbReference type="PROSITE" id="PS50206"/>
    </source>
</evidence>
<dbReference type="CDD" id="cd00158">
    <property type="entry name" value="RHOD"/>
    <property type="match status" value="1"/>
</dbReference>
<dbReference type="Pfam" id="PF00581">
    <property type="entry name" value="Rhodanese"/>
    <property type="match status" value="1"/>
</dbReference>
<dbReference type="RefSeq" id="WP_354696024.1">
    <property type="nucleotide sequence ID" value="NZ_JAZHOG010000009.1"/>
</dbReference>
<evidence type="ECO:0000313" key="3">
    <source>
        <dbReference type="EMBL" id="MEJ8568701.1"/>
    </source>
</evidence>
<comment type="caution">
    <text evidence="3">The sequence shown here is derived from an EMBL/GenBank/DDBJ whole genome shotgun (WGS) entry which is preliminary data.</text>
</comment>
<dbReference type="EMBL" id="JAZHOG010000009">
    <property type="protein sequence ID" value="MEJ8568701.1"/>
    <property type="molecule type" value="Genomic_DNA"/>
</dbReference>
<dbReference type="Gene3D" id="3.40.250.10">
    <property type="entry name" value="Rhodanese-like domain"/>
    <property type="match status" value="1"/>
</dbReference>
<dbReference type="InterPro" id="IPR036873">
    <property type="entry name" value="Rhodanese-like_dom_sf"/>
</dbReference>
<proteinExistence type="predicted"/>
<name>A0AAW9RME4_9GAMM</name>
<dbReference type="PROSITE" id="PS50206">
    <property type="entry name" value="RHODANESE_3"/>
    <property type="match status" value="1"/>
</dbReference>
<feature type="chain" id="PRO_5043734855" evidence="1">
    <location>
        <begin position="31"/>
        <end position="132"/>
    </location>
</feature>
<dbReference type="Proteomes" id="UP001359886">
    <property type="component" value="Unassembled WGS sequence"/>
</dbReference>
<keyword evidence="4" id="KW-1185">Reference proteome</keyword>
<keyword evidence="1" id="KW-0732">Signal</keyword>
<gene>
    <name evidence="3" type="ORF">V3330_13795</name>
</gene>
<feature type="domain" description="Rhodanese" evidence="2">
    <location>
        <begin position="35"/>
        <end position="124"/>
    </location>
</feature>
<evidence type="ECO:0000256" key="1">
    <source>
        <dbReference type="SAM" id="SignalP"/>
    </source>
</evidence>
<protein>
    <submittedName>
        <fullName evidence="3">Rhodanese-like domain-containing protein</fullName>
    </submittedName>
</protein>
<organism evidence="3 4">
    <name type="scientific">Elongatibacter sediminis</name>
    <dbReference type="NCBI Taxonomy" id="3119006"/>
    <lineage>
        <taxon>Bacteria</taxon>
        <taxon>Pseudomonadati</taxon>
        <taxon>Pseudomonadota</taxon>
        <taxon>Gammaproteobacteria</taxon>
        <taxon>Chromatiales</taxon>
        <taxon>Wenzhouxiangellaceae</taxon>
        <taxon>Elongatibacter</taxon>
    </lineage>
</organism>
<dbReference type="SUPFAM" id="SSF52821">
    <property type="entry name" value="Rhodanese/Cell cycle control phosphatase"/>
    <property type="match status" value="1"/>
</dbReference>
<evidence type="ECO:0000313" key="4">
    <source>
        <dbReference type="Proteomes" id="UP001359886"/>
    </source>
</evidence>
<dbReference type="InterPro" id="IPR052367">
    <property type="entry name" value="Thiosulfate_ST/Rhodanese-like"/>
</dbReference>
<dbReference type="InterPro" id="IPR001763">
    <property type="entry name" value="Rhodanese-like_dom"/>
</dbReference>
<accession>A0AAW9RME4</accession>